<evidence type="ECO:0000313" key="1">
    <source>
        <dbReference type="EMBL" id="EME62189.1"/>
    </source>
</evidence>
<dbReference type="InterPro" id="IPR012675">
    <property type="entry name" value="Beta-grasp_dom_sf"/>
</dbReference>
<proteinExistence type="predicted"/>
<protein>
    <submittedName>
        <fullName evidence="1">Sulfur transfer protein, this</fullName>
    </submittedName>
</protein>
<comment type="caution">
    <text evidence="1">The sequence shown here is derived from an EMBL/GenBank/DDBJ whole genome shotgun (WGS) entry which is preliminary data.</text>
</comment>
<dbReference type="PANTHER" id="PTHR34472:SF1">
    <property type="entry name" value="SULFUR CARRIER PROTEIN THIS"/>
    <property type="match status" value="1"/>
</dbReference>
<keyword evidence="2" id="KW-1185">Reference proteome</keyword>
<dbReference type="CDD" id="cd00565">
    <property type="entry name" value="Ubl_ThiS"/>
    <property type="match status" value="1"/>
</dbReference>
<dbReference type="InterPro" id="IPR010035">
    <property type="entry name" value="Thi_S"/>
</dbReference>
<dbReference type="Pfam" id="PF02597">
    <property type="entry name" value="ThiS"/>
    <property type="match status" value="1"/>
</dbReference>
<evidence type="ECO:0000313" key="2">
    <source>
        <dbReference type="Proteomes" id="UP000011731"/>
    </source>
</evidence>
<dbReference type="AlphaFoldDB" id="M2ZP98"/>
<dbReference type="NCBIfam" id="TIGR01683">
    <property type="entry name" value="thiS"/>
    <property type="match status" value="1"/>
</dbReference>
<dbReference type="Proteomes" id="UP000011731">
    <property type="component" value="Unassembled WGS sequence"/>
</dbReference>
<organism evidence="1 2">
    <name type="scientific">Rhodococcus ruber BKS 20-38</name>
    <dbReference type="NCBI Taxonomy" id="1278076"/>
    <lineage>
        <taxon>Bacteria</taxon>
        <taxon>Bacillati</taxon>
        <taxon>Actinomycetota</taxon>
        <taxon>Actinomycetes</taxon>
        <taxon>Mycobacteriales</taxon>
        <taxon>Nocardiaceae</taxon>
        <taxon>Rhodococcus</taxon>
    </lineage>
</organism>
<name>M2ZP98_9NOCA</name>
<dbReference type="PATRIC" id="fig|1278076.4.peg.3418"/>
<reference evidence="1 2" key="1">
    <citation type="journal article" date="2013" name="Genome Announc.">
        <title>Draft Genome Sequence of Rhodococcus ruber Strain BKS 20-38.</title>
        <authorList>
            <person name="Bala M."/>
            <person name="Kumar S."/>
            <person name="Raghava G.P."/>
            <person name="Mayilraj S."/>
        </authorList>
    </citation>
    <scope>NUCLEOTIDE SEQUENCE [LARGE SCALE GENOMIC DNA]</scope>
    <source>
        <strain evidence="1 2">BKS 20-38</strain>
    </source>
</reference>
<dbReference type="SUPFAM" id="SSF54285">
    <property type="entry name" value="MoaD/ThiS"/>
    <property type="match status" value="1"/>
</dbReference>
<dbReference type="EMBL" id="AOEX01000057">
    <property type="protein sequence ID" value="EME62189.1"/>
    <property type="molecule type" value="Genomic_DNA"/>
</dbReference>
<dbReference type="InterPro" id="IPR003749">
    <property type="entry name" value="ThiS/MoaD-like"/>
</dbReference>
<dbReference type="Gene3D" id="3.10.20.30">
    <property type="match status" value="1"/>
</dbReference>
<dbReference type="InterPro" id="IPR016155">
    <property type="entry name" value="Mopterin_synth/thiamin_S_b"/>
</dbReference>
<gene>
    <name evidence="1" type="ORF">G352_16574</name>
</gene>
<sequence length="74" mass="7740">MSVMNGAPTVGVTVNGEERWFAEAPTMAELLSGLGLPDRGVAVAVDGAVFPRGRWSERVGKGWQIEVLTAVQGG</sequence>
<accession>M2ZP98</accession>
<dbReference type="PANTHER" id="PTHR34472">
    <property type="entry name" value="SULFUR CARRIER PROTEIN THIS"/>
    <property type="match status" value="1"/>
</dbReference>